<gene>
    <name evidence="7" type="primary">ruvX</name>
    <name evidence="7" type="ORF">QLQ80_02780</name>
</gene>
<dbReference type="NCBIfam" id="TIGR00250">
    <property type="entry name" value="RNAse_H_YqgF"/>
    <property type="match status" value="1"/>
</dbReference>
<dbReference type="Pfam" id="PF03652">
    <property type="entry name" value="RuvX"/>
    <property type="match status" value="1"/>
</dbReference>
<evidence type="ECO:0000313" key="7">
    <source>
        <dbReference type="EMBL" id="MDJ1645991.1"/>
    </source>
</evidence>
<accession>A0AAJ1PSG4</accession>
<evidence type="ECO:0000256" key="5">
    <source>
        <dbReference type="HAMAP-Rule" id="MF_00651"/>
    </source>
</evidence>
<evidence type="ECO:0000256" key="3">
    <source>
        <dbReference type="ARBA" id="ARBA00022722"/>
    </source>
</evidence>
<dbReference type="AlphaFoldDB" id="A0AAJ1PSG4"/>
<organism evidence="7 8">
    <name type="scientific">Mycoplasma phocimorsus</name>
    <dbReference type="NCBI Taxonomy" id="3045839"/>
    <lineage>
        <taxon>Bacteria</taxon>
        <taxon>Bacillati</taxon>
        <taxon>Mycoplasmatota</taxon>
        <taxon>Mollicutes</taxon>
        <taxon>Mycoplasmataceae</taxon>
        <taxon>Mycoplasma</taxon>
    </lineage>
</organism>
<evidence type="ECO:0000256" key="1">
    <source>
        <dbReference type="ARBA" id="ARBA00022490"/>
    </source>
</evidence>
<dbReference type="CDD" id="cd16964">
    <property type="entry name" value="YqgF"/>
    <property type="match status" value="1"/>
</dbReference>
<comment type="caution">
    <text evidence="7">The sequence shown here is derived from an EMBL/GenBank/DDBJ whole genome shotgun (WGS) entry which is preliminary data.</text>
</comment>
<sequence length="144" mass="16675">MRKIALDIGTISCGIAISDPYNMFASSLETIYAKPMNFEILKKNLLHILKCFQVDTIIVGYPKKMNGNKSETTFLIEEYYYLLKNNFSQKIVLVDERQSTKQAREIMRQGNLTRKKQKNFKDSLAAQIILERYLQGGDEIELNQ</sequence>
<dbReference type="EMBL" id="JASDDP010000024">
    <property type="protein sequence ID" value="MDJ1645991.1"/>
    <property type="molecule type" value="Genomic_DNA"/>
</dbReference>
<dbReference type="PANTHER" id="PTHR33317">
    <property type="entry name" value="POLYNUCLEOTIDYL TRANSFERASE, RIBONUCLEASE H-LIKE SUPERFAMILY PROTEIN"/>
    <property type="match status" value="1"/>
</dbReference>
<comment type="similarity">
    <text evidence="5">Belongs to the YqgF HJR family.</text>
</comment>
<keyword evidence="8" id="KW-1185">Reference proteome</keyword>
<comment type="subcellular location">
    <subcellularLocation>
        <location evidence="5">Cytoplasm</location>
    </subcellularLocation>
</comment>
<dbReference type="SUPFAM" id="SSF53098">
    <property type="entry name" value="Ribonuclease H-like"/>
    <property type="match status" value="1"/>
</dbReference>
<dbReference type="Proteomes" id="UP001224428">
    <property type="component" value="Unassembled WGS sequence"/>
</dbReference>
<evidence type="ECO:0000256" key="2">
    <source>
        <dbReference type="ARBA" id="ARBA00022517"/>
    </source>
</evidence>
<dbReference type="SMART" id="SM00732">
    <property type="entry name" value="YqgFc"/>
    <property type="match status" value="1"/>
</dbReference>
<dbReference type="PANTHER" id="PTHR33317:SF4">
    <property type="entry name" value="POLYNUCLEOTIDYL TRANSFERASE, RIBONUCLEASE H-LIKE SUPERFAMILY PROTEIN"/>
    <property type="match status" value="1"/>
</dbReference>
<feature type="domain" description="YqgF/RNase H-like" evidence="6">
    <location>
        <begin position="1"/>
        <end position="103"/>
    </location>
</feature>
<dbReference type="InterPro" id="IPR037027">
    <property type="entry name" value="YqgF/RNaseH-like_dom_sf"/>
</dbReference>
<keyword evidence="3 5" id="KW-0540">Nuclease</keyword>
<dbReference type="InterPro" id="IPR005227">
    <property type="entry name" value="YqgF"/>
</dbReference>
<keyword evidence="4 5" id="KW-0378">Hydrolase</keyword>
<dbReference type="GO" id="GO:0016788">
    <property type="term" value="F:hydrolase activity, acting on ester bonds"/>
    <property type="evidence" value="ECO:0007669"/>
    <property type="project" value="UniProtKB-UniRule"/>
</dbReference>
<dbReference type="HAMAP" id="MF_00651">
    <property type="entry name" value="Nuclease_YqgF"/>
    <property type="match status" value="1"/>
</dbReference>
<keyword evidence="1 5" id="KW-0963">Cytoplasm</keyword>
<keyword evidence="2 5" id="KW-0690">Ribosome biogenesis</keyword>
<name>A0AAJ1PSG4_9MOLU</name>
<evidence type="ECO:0000259" key="6">
    <source>
        <dbReference type="SMART" id="SM00732"/>
    </source>
</evidence>
<evidence type="ECO:0000256" key="4">
    <source>
        <dbReference type="ARBA" id="ARBA00022801"/>
    </source>
</evidence>
<dbReference type="RefSeq" id="WP_283823556.1">
    <property type="nucleotide sequence ID" value="NZ_JASDAY010000016.1"/>
</dbReference>
<dbReference type="GO" id="GO:0005829">
    <property type="term" value="C:cytosol"/>
    <property type="evidence" value="ECO:0007669"/>
    <property type="project" value="TreeGrafter"/>
</dbReference>
<protein>
    <recommendedName>
        <fullName evidence="5">Putative pre-16S rRNA nuclease</fullName>
        <ecNumber evidence="5">3.1.-.-</ecNumber>
    </recommendedName>
</protein>
<dbReference type="Gene3D" id="3.30.420.140">
    <property type="entry name" value="YqgF/RNase H-like domain"/>
    <property type="match status" value="1"/>
</dbReference>
<dbReference type="InterPro" id="IPR012337">
    <property type="entry name" value="RNaseH-like_sf"/>
</dbReference>
<dbReference type="GO" id="GO:0004518">
    <property type="term" value="F:nuclease activity"/>
    <property type="evidence" value="ECO:0007669"/>
    <property type="project" value="UniProtKB-KW"/>
</dbReference>
<comment type="function">
    <text evidence="5">Could be a nuclease involved in processing of the 5'-end of pre-16S rRNA.</text>
</comment>
<dbReference type="EC" id="3.1.-.-" evidence="5"/>
<dbReference type="InterPro" id="IPR006641">
    <property type="entry name" value="YqgF/RNaseH-like_dom"/>
</dbReference>
<dbReference type="GO" id="GO:0000967">
    <property type="term" value="P:rRNA 5'-end processing"/>
    <property type="evidence" value="ECO:0007669"/>
    <property type="project" value="UniProtKB-UniRule"/>
</dbReference>
<proteinExistence type="inferred from homology"/>
<evidence type="ECO:0000313" key="8">
    <source>
        <dbReference type="Proteomes" id="UP001224428"/>
    </source>
</evidence>
<reference evidence="7" key="1">
    <citation type="submission" date="2023-05" db="EMBL/GenBank/DDBJ databases">
        <title>Mycoplasma phocimorsus sp. nov., isolated from Scandinavian patients with seal finger or septic arthritis after contact with seals.</title>
        <authorList>
            <person name="Skafte-Holm A."/>
            <person name="Pedersen T.R."/>
            <person name="Froelund M."/>
            <person name="Stegger M."/>
            <person name="Qvortrup K."/>
            <person name="Michaels D.L."/>
            <person name="Brown D.R."/>
            <person name="Jensen J.S."/>
        </authorList>
    </citation>
    <scope>NUCLEOTIDE SEQUENCE</scope>
    <source>
        <strain evidence="7">M5725</strain>
    </source>
</reference>